<organism evidence="5 6">
    <name type="scientific">Entomomonas moraniae</name>
    <dbReference type="NCBI Taxonomy" id="2213226"/>
    <lineage>
        <taxon>Bacteria</taxon>
        <taxon>Pseudomonadati</taxon>
        <taxon>Pseudomonadota</taxon>
        <taxon>Gammaproteobacteria</taxon>
        <taxon>Pseudomonadales</taxon>
        <taxon>Pseudomonadaceae</taxon>
        <taxon>Entomomonas</taxon>
    </lineage>
</organism>
<dbReference type="AlphaFoldDB" id="A0A3Q9JIN3"/>
<dbReference type="KEGG" id="emo:DM558_05990"/>
<dbReference type="EMBL" id="CP029822">
    <property type="protein sequence ID" value="AZS50352.1"/>
    <property type="molecule type" value="Genomic_DNA"/>
</dbReference>
<protein>
    <submittedName>
        <fullName evidence="5">GTP-binding protein</fullName>
    </submittedName>
</protein>
<keyword evidence="6" id="KW-1185">Reference proteome</keyword>
<name>A0A3Q9JIN3_9GAMM</name>
<evidence type="ECO:0000313" key="5">
    <source>
        <dbReference type="EMBL" id="AZS50352.1"/>
    </source>
</evidence>
<evidence type="ECO:0000256" key="1">
    <source>
        <dbReference type="ARBA" id="ARBA00005290"/>
    </source>
</evidence>
<dbReference type="InterPro" id="IPR004130">
    <property type="entry name" value="Gpn"/>
</dbReference>
<evidence type="ECO:0000256" key="3">
    <source>
        <dbReference type="ARBA" id="ARBA00022801"/>
    </source>
</evidence>
<dbReference type="Proteomes" id="UP000273143">
    <property type="component" value="Chromosome"/>
</dbReference>
<dbReference type="GO" id="GO:0005525">
    <property type="term" value="F:GTP binding"/>
    <property type="evidence" value="ECO:0007669"/>
    <property type="project" value="UniProtKB-KW"/>
</dbReference>
<dbReference type="PANTHER" id="PTHR42708:SF1">
    <property type="entry name" value="GLIDING MOTILITY PROTEIN MGLA"/>
    <property type="match status" value="1"/>
</dbReference>
<evidence type="ECO:0000256" key="2">
    <source>
        <dbReference type="ARBA" id="ARBA00022741"/>
    </source>
</evidence>
<dbReference type="RefSeq" id="WP_127162642.1">
    <property type="nucleotide sequence ID" value="NZ_CP029822.1"/>
</dbReference>
<dbReference type="SUPFAM" id="SSF52540">
    <property type="entry name" value="P-loop containing nucleoside triphosphate hydrolases"/>
    <property type="match status" value="1"/>
</dbReference>
<dbReference type="GO" id="GO:0016787">
    <property type="term" value="F:hydrolase activity"/>
    <property type="evidence" value="ECO:0007669"/>
    <property type="project" value="UniProtKB-KW"/>
</dbReference>
<gene>
    <name evidence="5" type="ORF">DM558_05990</name>
</gene>
<keyword evidence="4" id="KW-0342">GTP-binding</keyword>
<dbReference type="InterPro" id="IPR052705">
    <property type="entry name" value="Gliding_Motility_GTPase"/>
</dbReference>
<reference evidence="6" key="1">
    <citation type="submission" date="2018-06" db="EMBL/GenBank/DDBJ databases">
        <title>Complete genome of Pseudomonas insecticola strain QZS01.</title>
        <authorList>
            <person name="Wang J."/>
            <person name="Su Q."/>
        </authorList>
    </citation>
    <scope>NUCLEOTIDE SEQUENCE [LARGE SCALE GENOMIC DNA]</scope>
    <source>
        <strain evidence="6">QZS01</strain>
    </source>
</reference>
<evidence type="ECO:0000256" key="4">
    <source>
        <dbReference type="ARBA" id="ARBA00023134"/>
    </source>
</evidence>
<sequence length="174" mass="19260">MIEEYKILITGTMGAGKTTAIAAVSEIPPISTDVLNTDKSVDKEKTTVAFDYGIVTISEDERLRIYGTPGQQRFSFMWRVLSTGALGVIILVDNTRPDPFEDLSIYLESFKTLIEERSCVICITKADPDDTDIINQFSAFTAAQGVICPIVTADVRLKEDVLMLLDLLLTQLYV</sequence>
<proteinExistence type="inferred from homology"/>
<dbReference type="Pfam" id="PF03029">
    <property type="entry name" value="ATP_bind_1"/>
    <property type="match status" value="1"/>
</dbReference>
<comment type="similarity">
    <text evidence="1">Belongs to the GPN-loop GTPase family.</text>
</comment>
<keyword evidence="3" id="KW-0378">Hydrolase</keyword>
<accession>A0A3Q9JIN3</accession>
<dbReference type="InterPro" id="IPR027417">
    <property type="entry name" value="P-loop_NTPase"/>
</dbReference>
<dbReference type="Gene3D" id="3.40.50.300">
    <property type="entry name" value="P-loop containing nucleotide triphosphate hydrolases"/>
    <property type="match status" value="1"/>
</dbReference>
<dbReference type="PANTHER" id="PTHR42708">
    <property type="entry name" value="ATP/GTP-BINDING PROTEIN-RELATED"/>
    <property type="match status" value="1"/>
</dbReference>
<keyword evidence="2" id="KW-0547">Nucleotide-binding</keyword>
<evidence type="ECO:0000313" key="6">
    <source>
        <dbReference type="Proteomes" id="UP000273143"/>
    </source>
</evidence>